<evidence type="ECO:0000313" key="1">
    <source>
        <dbReference type="EMBL" id="KAK9833583.1"/>
    </source>
</evidence>
<comment type="caution">
    <text evidence="1">The sequence shown here is derived from an EMBL/GenBank/DDBJ whole genome shotgun (WGS) entry which is preliminary data.</text>
</comment>
<name>A0AAW1RIP3_9CHLO</name>
<protein>
    <submittedName>
        <fullName evidence="1">Uncharacterized protein</fullName>
    </submittedName>
</protein>
<dbReference type="EMBL" id="JALJOU010000035">
    <property type="protein sequence ID" value="KAK9833583.1"/>
    <property type="molecule type" value="Genomic_DNA"/>
</dbReference>
<evidence type="ECO:0000313" key="2">
    <source>
        <dbReference type="Proteomes" id="UP001445335"/>
    </source>
</evidence>
<gene>
    <name evidence="1" type="ORF">WJX81_008608</name>
</gene>
<proteinExistence type="predicted"/>
<sequence>MESPAGERTHETAGHMECSDAAVAASGADSWFTEGVALGRSDLLAKYLTDHDPTVHNTFTGEERKGWLSEHKDPVIKDDMLASVRSVAYCIVNAINLPRTPGTQTGYTGRCKLPHFPDAFPVVLYVAGGGWLNK</sequence>
<dbReference type="Proteomes" id="UP001445335">
    <property type="component" value="Unassembled WGS sequence"/>
</dbReference>
<keyword evidence="2" id="KW-1185">Reference proteome</keyword>
<accession>A0AAW1RIP3</accession>
<reference evidence="1 2" key="1">
    <citation type="journal article" date="2024" name="Nat. Commun.">
        <title>Phylogenomics reveals the evolutionary origins of lichenization in chlorophyte algae.</title>
        <authorList>
            <person name="Puginier C."/>
            <person name="Libourel C."/>
            <person name="Otte J."/>
            <person name="Skaloud P."/>
            <person name="Haon M."/>
            <person name="Grisel S."/>
            <person name="Petersen M."/>
            <person name="Berrin J.G."/>
            <person name="Delaux P.M."/>
            <person name="Dal Grande F."/>
            <person name="Keller J."/>
        </authorList>
    </citation>
    <scope>NUCLEOTIDE SEQUENCE [LARGE SCALE GENOMIC DNA]</scope>
    <source>
        <strain evidence="1 2">SAG 245.80</strain>
    </source>
</reference>
<dbReference type="AlphaFoldDB" id="A0AAW1RIP3"/>
<organism evidence="1 2">
    <name type="scientific">Elliptochloris bilobata</name>
    <dbReference type="NCBI Taxonomy" id="381761"/>
    <lineage>
        <taxon>Eukaryota</taxon>
        <taxon>Viridiplantae</taxon>
        <taxon>Chlorophyta</taxon>
        <taxon>core chlorophytes</taxon>
        <taxon>Trebouxiophyceae</taxon>
        <taxon>Trebouxiophyceae incertae sedis</taxon>
        <taxon>Elliptochloris clade</taxon>
        <taxon>Elliptochloris</taxon>
    </lineage>
</organism>